<keyword evidence="6" id="KW-1185">Reference proteome</keyword>
<dbReference type="GO" id="GO:0003690">
    <property type="term" value="F:double-stranded DNA binding"/>
    <property type="evidence" value="ECO:0007669"/>
    <property type="project" value="TreeGrafter"/>
</dbReference>
<dbReference type="GO" id="GO:0005634">
    <property type="term" value="C:nucleus"/>
    <property type="evidence" value="ECO:0007669"/>
    <property type="project" value="InterPro"/>
</dbReference>
<evidence type="ECO:0000256" key="2">
    <source>
        <dbReference type="PIRSR" id="PIRSR610347-2"/>
    </source>
</evidence>
<dbReference type="EMBL" id="CP086355">
    <property type="protein sequence ID" value="UNI16263.1"/>
    <property type="molecule type" value="Genomic_DNA"/>
</dbReference>
<evidence type="ECO:0000256" key="1">
    <source>
        <dbReference type="PIRSR" id="PIRSR610347-1"/>
    </source>
</evidence>
<dbReference type="RefSeq" id="XP_047839744.1">
    <property type="nucleotide sequence ID" value="XM_047983772.1"/>
</dbReference>
<evidence type="ECO:0000313" key="5">
    <source>
        <dbReference type="EMBL" id="UNI16263.1"/>
    </source>
</evidence>
<dbReference type="InterPro" id="IPR003903">
    <property type="entry name" value="UIM_dom"/>
</dbReference>
<dbReference type="OrthoDB" id="47785at2759"/>
<dbReference type="AlphaFoldDB" id="A0A9Q8V814"/>
<proteinExistence type="predicted"/>
<sequence length="655" mass="72278">MTPRETNRPVSVSVHSIHALSREHVSPNVTTSNAIGSTAWVLDKPPRQAGHFHCAPTSSFPPVTEPSRIELFTMATMPDKPGGDADDDERLRYAIALSLQDQTELSPPSQPTKPRPTAAKDDPFNLTALDRKTMEAERLARLGAKRRQAVASEDDDVIQVPPPKKQKTQNIGTETRESPNTVNHLPPVPYPDGTVKRTWARGYPRTNEDIKIEEVLQKDQLMLAMLSSFQWDEGWLLSKLDMSRTKLLLAAFAADEQQKGEMRANAPPGVRFCFPPMNGPGSMHSKLQLLKYKDYLRLVVPTGNLVPYDWGESGVMENMVFIIDLPRLDKAANHSPTDFSLQLKHFLQAMEVDNKMIDSLSNFDFSRTARLGFVNSRPGGHTDEAINGAGSFSRLHRTIEIAWRLILNPGHCGLAATISRLGLATKGQVQVDMICASLGSIKTELVEAMYNACRGDDGVKSYSARAGRKLSDKRLNPSRELKDCFRIYFPTSKTISDSRGGKGAAGTICLQRKWWHSPGFPRELVRDCVNTRDGLLMHSKVIFVRREDEEAEGSSDGGSNPNTGPAWAYVGSANLSESAWGRVVKDRKSGKAKLNIRNWECGIVIPVQGLHTQEASKGGSAADLSVFKDVVPVPMRVPGRVYGLGDEPWFFDAAG</sequence>
<dbReference type="GeneID" id="72064674"/>
<feature type="site" description="Interaction with DNA" evidence="3">
    <location>
        <position position="576"/>
    </location>
</feature>
<dbReference type="GO" id="GO:0006281">
    <property type="term" value="P:DNA repair"/>
    <property type="evidence" value="ECO:0007669"/>
    <property type="project" value="InterPro"/>
</dbReference>
<evidence type="ECO:0000313" key="6">
    <source>
        <dbReference type="Proteomes" id="UP000829364"/>
    </source>
</evidence>
<feature type="active site" description="Nucleophile" evidence="1">
    <location>
        <position position="284"/>
    </location>
</feature>
<dbReference type="Proteomes" id="UP000829364">
    <property type="component" value="Chromosome 2"/>
</dbReference>
<dbReference type="PANTHER" id="PTHR12415">
    <property type="entry name" value="TYROSYL-DNA PHOSPHODIESTERASE 1"/>
    <property type="match status" value="1"/>
</dbReference>
<evidence type="ECO:0000256" key="3">
    <source>
        <dbReference type="PIRSR" id="PIRSR610347-3"/>
    </source>
</evidence>
<dbReference type="PROSITE" id="PS50330">
    <property type="entry name" value="UIM"/>
    <property type="match status" value="1"/>
</dbReference>
<dbReference type="InterPro" id="IPR010347">
    <property type="entry name" value="Tdp1"/>
</dbReference>
<dbReference type="PANTHER" id="PTHR12415:SF4">
    <property type="entry name" value="TYROSYL-DNA PHOSPHODIESTERASE DOMAIN-CONTAINING PROTEIN"/>
    <property type="match status" value="1"/>
</dbReference>
<dbReference type="Gene3D" id="3.30.870.10">
    <property type="entry name" value="Endonuclease Chain A"/>
    <property type="match status" value="2"/>
</dbReference>
<protein>
    <recommendedName>
        <fullName evidence="7">PLD phosphodiesterase domain-containing protein</fullName>
    </recommendedName>
</protein>
<feature type="region of interest" description="Disordered" evidence="4">
    <location>
        <begin position="145"/>
        <end position="193"/>
    </location>
</feature>
<feature type="region of interest" description="Disordered" evidence="4">
    <location>
        <begin position="98"/>
        <end position="123"/>
    </location>
</feature>
<dbReference type="Pfam" id="PF02809">
    <property type="entry name" value="UIM"/>
    <property type="match status" value="1"/>
</dbReference>
<dbReference type="GO" id="GO:0003697">
    <property type="term" value="F:single-stranded DNA binding"/>
    <property type="evidence" value="ECO:0007669"/>
    <property type="project" value="TreeGrafter"/>
</dbReference>
<feature type="compositionally biased region" description="Polar residues" evidence="4">
    <location>
        <begin position="168"/>
        <end position="183"/>
    </location>
</feature>
<accession>A0A9Q8V814</accession>
<dbReference type="Pfam" id="PF06087">
    <property type="entry name" value="Tyr-DNA_phospho"/>
    <property type="match status" value="1"/>
</dbReference>
<dbReference type="CDD" id="cd09122">
    <property type="entry name" value="PLDc_Tdp1_1"/>
    <property type="match status" value="1"/>
</dbReference>
<name>A0A9Q8V814_9HYPO</name>
<feature type="active site" description="Proton donor/acceptor" evidence="1">
    <location>
        <position position="538"/>
    </location>
</feature>
<organism evidence="5 6">
    <name type="scientific">Purpureocillium takamizusanense</name>
    <dbReference type="NCBI Taxonomy" id="2060973"/>
    <lineage>
        <taxon>Eukaryota</taxon>
        <taxon>Fungi</taxon>
        <taxon>Dikarya</taxon>
        <taxon>Ascomycota</taxon>
        <taxon>Pezizomycotina</taxon>
        <taxon>Sordariomycetes</taxon>
        <taxon>Hypocreomycetidae</taxon>
        <taxon>Hypocreales</taxon>
        <taxon>Ophiocordycipitaceae</taxon>
        <taxon>Purpureocillium</taxon>
    </lineage>
</organism>
<dbReference type="GO" id="GO:0017005">
    <property type="term" value="F:3'-tyrosyl-DNA phosphodiesterase activity"/>
    <property type="evidence" value="ECO:0007669"/>
    <property type="project" value="TreeGrafter"/>
</dbReference>
<feature type="binding site" evidence="2">
    <location>
        <position position="286"/>
    </location>
    <ligand>
        <name>substrate</name>
    </ligand>
</feature>
<gene>
    <name evidence="5" type="ORF">JDV02_002714</name>
</gene>
<feature type="binding site" evidence="2">
    <location>
        <position position="540"/>
    </location>
    <ligand>
        <name>substrate</name>
    </ligand>
</feature>
<dbReference type="SUPFAM" id="SSF56024">
    <property type="entry name" value="Phospholipase D/nuclease"/>
    <property type="match status" value="2"/>
</dbReference>
<reference evidence="5" key="1">
    <citation type="submission" date="2021-11" db="EMBL/GenBank/DDBJ databases">
        <title>Purpureocillium_takamizusanense_genome.</title>
        <authorList>
            <person name="Nguyen N.-H."/>
        </authorList>
    </citation>
    <scope>NUCLEOTIDE SEQUENCE</scope>
    <source>
        <strain evidence="5">PT3</strain>
    </source>
</reference>
<evidence type="ECO:0008006" key="7">
    <source>
        <dbReference type="Google" id="ProtNLM"/>
    </source>
</evidence>
<evidence type="ECO:0000256" key="4">
    <source>
        <dbReference type="SAM" id="MobiDB-lite"/>
    </source>
</evidence>